<dbReference type="HOGENOM" id="CLU_042725_2_1_1"/>
<feature type="region of interest" description="Disordered" evidence="1">
    <location>
        <begin position="1"/>
        <end position="20"/>
    </location>
</feature>
<dbReference type="EMBL" id="CM003529">
    <property type="protein sequence ID" value="RCV13328.1"/>
    <property type="molecule type" value="Genomic_DNA"/>
</dbReference>
<dbReference type="OrthoDB" id="655447at2759"/>
<reference evidence="2 4" key="1">
    <citation type="journal article" date="2012" name="Nat. Biotechnol.">
        <title>Reference genome sequence of the model plant Setaria.</title>
        <authorList>
            <person name="Bennetzen J.L."/>
            <person name="Schmutz J."/>
            <person name="Wang H."/>
            <person name="Percifield R."/>
            <person name="Hawkins J."/>
            <person name="Pontaroli A.C."/>
            <person name="Estep M."/>
            <person name="Feng L."/>
            <person name="Vaughn J.N."/>
            <person name="Grimwood J."/>
            <person name="Jenkins J."/>
            <person name="Barry K."/>
            <person name="Lindquist E."/>
            <person name="Hellsten U."/>
            <person name="Deshpande S."/>
            <person name="Wang X."/>
            <person name="Wu X."/>
            <person name="Mitros T."/>
            <person name="Triplett J."/>
            <person name="Yang X."/>
            <person name="Ye C.Y."/>
            <person name="Mauro-Herrera M."/>
            <person name="Wang L."/>
            <person name="Li P."/>
            <person name="Sharma M."/>
            <person name="Sharma R."/>
            <person name="Ronald P.C."/>
            <person name="Panaud O."/>
            <person name="Kellogg E.A."/>
            <person name="Brutnell T.P."/>
            <person name="Doust A.N."/>
            <person name="Tuskan G.A."/>
            <person name="Rokhsar D."/>
            <person name="Devos K.M."/>
        </authorList>
    </citation>
    <scope>NUCLEOTIDE SEQUENCE [LARGE SCALE GENOMIC DNA]</scope>
    <source>
        <strain evidence="4">cv. Yugu1</strain>
        <strain evidence="2">Yugu1</strain>
    </source>
</reference>
<dbReference type="EMBL" id="AGNK02001276">
    <property type="status" value="NOT_ANNOTATED_CDS"/>
    <property type="molecule type" value="Genomic_DNA"/>
</dbReference>
<evidence type="ECO:0000256" key="1">
    <source>
        <dbReference type="SAM" id="MobiDB-lite"/>
    </source>
</evidence>
<evidence type="ECO:0000313" key="4">
    <source>
        <dbReference type="Proteomes" id="UP000004995"/>
    </source>
</evidence>
<proteinExistence type="predicted"/>
<sequence>MGSDSDKECFDKSGPKHISEIDWGNEGHRRCITACLVRATYILESDRTKGRQDTPGARAPAWWRSFHLRLHRSPPLTGPSSIYGAIFEHVPPPAPPPEGARRRHQPPAPPPHFIVAFRGTKLRVIPDIKDDISIILNLQDTCIRFRKAREHVAELLLEATGISGSGGVVWLAGHSLGASVALDVGRDLVIRRALNLPTFLFNPPHLHMSEVAKLDWCRAKCVVKGAAVAHTAMRPHKKTMEALFRKLRPWVPELYVHKDDKICQGYIDHFEREAKMMAECPRNLTAASQGQSVEDDEEVPRVQPHLLPSVRLWKNSTKTTCPCHAHKLKHWRKPDGGLNLSTKRYRYQA</sequence>
<dbReference type="Gramene" id="KQL26063">
    <property type="protein sequence ID" value="KQL26063"/>
    <property type="gene ID" value="SETIT_032600mg"/>
</dbReference>
<dbReference type="STRING" id="4555.K4A158"/>
<feature type="region of interest" description="Disordered" evidence="1">
    <location>
        <begin position="90"/>
        <end position="110"/>
    </location>
</feature>
<name>K4A158_SETIT</name>
<protein>
    <recommendedName>
        <fullName evidence="5">Fungal lipase-like domain-containing protein</fullName>
    </recommendedName>
</protein>
<keyword evidence="4" id="KW-1185">Reference proteome</keyword>
<dbReference type="SUPFAM" id="SSF53474">
    <property type="entry name" value="alpha/beta-Hydrolases"/>
    <property type="match status" value="1"/>
</dbReference>
<organism evidence="2">
    <name type="scientific">Setaria italica</name>
    <name type="common">Foxtail millet</name>
    <name type="synonym">Panicum italicum</name>
    <dbReference type="NCBI Taxonomy" id="4555"/>
    <lineage>
        <taxon>Eukaryota</taxon>
        <taxon>Viridiplantae</taxon>
        <taxon>Streptophyta</taxon>
        <taxon>Embryophyta</taxon>
        <taxon>Tracheophyta</taxon>
        <taxon>Spermatophyta</taxon>
        <taxon>Magnoliopsida</taxon>
        <taxon>Liliopsida</taxon>
        <taxon>Poales</taxon>
        <taxon>Poaceae</taxon>
        <taxon>PACMAD clade</taxon>
        <taxon>Panicoideae</taxon>
        <taxon>Panicodae</taxon>
        <taxon>Paniceae</taxon>
        <taxon>Cenchrinae</taxon>
        <taxon>Setaria</taxon>
    </lineage>
</organism>
<dbReference type="EnsemblPlants" id="KQL26063">
    <property type="protein sequence ID" value="KQL26063"/>
    <property type="gene ID" value="SETIT_032600mg"/>
</dbReference>
<evidence type="ECO:0000313" key="3">
    <source>
        <dbReference type="EnsemblPlants" id="KQL26063"/>
    </source>
</evidence>
<dbReference type="InterPro" id="IPR029058">
    <property type="entry name" value="AB_hydrolase_fold"/>
</dbReference>
<dbReference type="PANTHER" id="PTHR31479:SF15">
    <property type="entry name" value="FUNGAL LIPASE-LIKE DOMAIN-CONTAINING PROTEIN"/>
    <property type="match status" value="1"/>
</dbReference>
<dbReference type="Proteomes" id="UP000004995">
    <property type="component" value="Unassembled WGS sequence"/>
</dbReference>
<evidence type="ECO:0008006" key="5">
    <source>
        <dbReference type="Google" id="ProtNLM"/>
    </source>
</evidence>
<dbReference type="OMA" id="FEYCPPV"/>
<evidence type="ECO:0000313" key="2">
    <source>
        <dbReference type="EMBL" id="RCV13328.1"/>
    </source>
</evidence>
<dbReference type="AlphaFoldDB" id="K4A158"/>
<dbReference type="eggNOG" id="ENOG502RRQ2">
    <property type="taxonomic scope" value="Eukaryota"/>
</dbReference>
<gene>
    <name evidence="2" type="ORF">SETIT_2G337300v2</name>
</gene>
<reference evidence="3" key="3">
    <citation type="submission" date="2018-08" db="UniProtKB">
        <authorList>
            <consortium name="EnsemblPlants"/>
        </authorList>
    </citation>
    <scope>IDENTIFICATION</scope>
    <source>
        <strain evidence="3">Yugu1</strain>
    </source>
</reference>
<dbReference type="PANTHER" id="PTHR31479">
    <property type="entry name" value="ALPHA/BETA-HYDROLASES SUPERFAMILY PROTEIN"/>
    <property type="match status" value="1"/>
</dbReference>
<reference evidence="2" key="2">
    <citation type="submission" date="2015-07" db="EMBL/GenBank/DDBJ databases">
        <authorList>
            <person name="Noorani M."/>
        </authorList>
    </citation>
    <scope>NUCLEOTIDE SEQUENCE</scope>
    <source>
        <strain evidence="2">Yugu1</strain>
    </source>
</reference>
<accession>K4A158</accession>